<dbReference type="NCBIfam" id="TIGR02937">
    <property type="entry name" value="sigma70-ECF"/>
    <property type="match status" value="1"/>
</dbReference>
<keyword evidence="4" id="KW-0238">DNA-binding</keyword>
<organism evidence="8 9">
    <name type="scientific">Cohnella endophytica</name>
    <dbReference type="NCBI Taxonomy" id="2419778"/>
    <lineage>
        <taxon>Bacteria</taxon>
        <taxon>Bacillati</taxon>
        <taxon>Bacillota</taxon>
        <taxon>Bacilli</taxon>
        <taxon>Bacillales</taxon>
        <taxon>Paenibacillaceae</taxon>
        <taxon>Cohnella</taxon>
    </lineage>
</organism>
<dbReference type="EMBL" id="RBZM01000002">
    <property type="protein sequence ID" value="RKP56960.1"/>
    <property type="molecule type" value="Genomic_DNA"/>
</dbReference>
<dbReference type="SUPFAM" id="SSF88946">
    <property type="entry name" value="Sigma2 domain of RNA polymerase sigma factors"/>
    <property type="match status" value="1"/>
</dbReference>
<comment type="caution">
    <text evidence="8">The sequence shown here is derived from an EMBL/GenBank/DDBJ whole genome shotgun (WGS) entry which is preliminary data.</text>
</comment>
<dbReference type="InterPro" id="IPR039425">
    <property type="entry name" value="RNA_pol_sigma-70-like"/>
</dbReference>
<evidence type="ECO:0000259" key="6">
    <source>
        <dbReference type="Pfam" id="PF04542"/>
    </source>
</evidence>
<dbReference type="InterPro" id="IPR013325">
    <property type="entry name" value="RNA_pol_sigma_r2"/>
</dbReference>
<dbReference type="InterPro" id="IPR013324">
    <property type="entry name" value="RNA_pol_sigma_r3/r4-like"/>
</dbReference>
<keyword evidence="9" id="KW-1185">Reference proteome</keyword>
<dbReference type="InterPro" id="IPR013249">
    <property type="entry name" value="RNA_pol_sigma70_r4_t2"/>
</dbReference>
<reference evidence="8 9" key="1">
    <citation type="submission" date="2018-10" db="EMBL/GenBank/DDBJ databases">
        <title>Cohnella sp. M2MS4P-1, whole genome shotgun sequence.</title>
        <authorList>
            <person name="Tuo L."/>
        </authorList>
    </citation>
    <scope>NUCLEOTIDE SEQUENCE [LARGE SCALE GENOMIC DNA]</scope>
    <source>
        <strain evidence="8 9">M2MS4P-1</strain>
    </source>
</reference>
<feature type="domain" description="RNA polymerase sigma-70 region 2" evidence="6">
    <location>
        <begin position="10"/>
        <end position="74"/>
    </location>
</feature>
<evidence type="ECO:0000256" key="1">
    <source>
        <dbReference type="ARBA" id="ARBA00010641"/>
    </source>
</evidence>
<dbReference type="GO" id="GO:0016987">
    <property type="term" value="F:sigma factor activity"/>
    <property type="evidence" value="ECO:0007669"/>
    <property type="project" value="UniProtKB-KW"/>
</dbReference>
<keyword evidence="3" id="KW-0731">Sigma factor</keyword>
<protein>
    <submittedName>
        <fullName evidence="8">Sigma-70 family RNA polymerase sigma factor</fullName>
    </submittedName>
</protein>
<dbReference type="PANTHER" id="PTHR43133:SF8">
    <property type="entry name" value="RNA POLYMERASE SIGMA FACTOR HI_1459-RELATED"/>
    <property type="match status" value="1"/>
</dbReference>
<dbReference type="InterPro" id="IPR007627">
    <property type="entry name" value="RNA_pol_sigma70_r2"/>
</dbReference>
<comment type="similarity">
    <text evidence="1">Belongs to the sigma-70 factor family. ECF subfamily.</text>
</comment>
<dbReference type="Pfam" id="PF04542">
    <property type="entry name" value="Sigma70_r2"/>
    <property type="match status" value="1"/>
</dbReference>
<dbReference type="GO" id="GO:0006352">
    <property type="term" value="P:DNA-templated transcription initiation"/>
    <property type="evidence" value="ECO:0007669"/>
    <property type="project" value="InterPro"/>
</dbReference>
<keyword evidence="2" id="KW-0805">Transcription regulation</keyword>
<dbReference type="SUPFAM" id="SSF88659">
    <property type="entry name" value="Sigma3 and sigma4 domains of RNA polymerase sigma factors"/>
    <property type="match status" value="1"/>
</dbReference>
<name>A0A494Y4J1_9BACL</name>
<dbReference type="Pfam" id="PF08281">
    <property type="entry name" value="Sigma70_r4_2"/>
    <property type="match status" value="1"/>
</dbReference>
<evidence type="ECO:0000256" key="5">
    <source>
        <dbReference type="ARBA" id="ARBA00023163"/>
    </source>
</evidence>
<accession>A0A494Y4J1</accession>
<gene>
    <name evidence="8" type="ORF">D7Z26_02930</name>
</gene>
<sequence>MEQAGNLDELYATHSVTLGRFMFKLTRNREEAKDLVHDVFLKLCQQERMPEHPKGWLNLTGYRLFVDQWRRNRRISWTPLDSQAASVMSDPEQAVIDREFDRLVRRLLLRFKPRMRAAIYMRIYKQISYGDIARQLDCSENTVKSYIRRGKSQLSKWM</sequence>
<dbReference type="InterPro" id="IPR014284">
    <property type="entry name" value="RNA_pol_sigma-70_dom"/>
</dbReference>
<keyword evidence="5" id="KW-0804">Transcription</keyword>
<dbReference type="PANTHER" id="PTHR43133">
    <property type="entry name" value="RNA POLYMERASE ECF-TYPE SIGMA FACTO"/>
    <property type="match status" value="1"/>
</dbReference>
<dbReference type="GO" id="GO:0003677">
    <property type="term" value="F:DNA binding"/>
    <property type="evidence" value="ECO:0007669"/>
    <property type="project" value="UniProtKB-KW"/>
</dbReference>
<feature type="domain" description="RNA polymerase sigma factor 70 region 4 type 2" evidence="7">
    <location>
        <begin position="103"/>
        <end position="154"/>
    </location>
</feature>
<evidence type="ECO:0000256" key="3">
    <source>
        <dbReference type="ARBA" id="ARBA00023082"/>
    </source>
</evidence>
<dbReference type="AlphaFoldDB" id="A0A494Y4J1"/>
<dbReference type="Proteomes" id="UP000282076">
    <property type="component" value="Unassembled WGS sequence"/>
</dbReference>
<evidence type="ECO:0000313" key="8">
    <source>
        <dbReference type="EMBL" id="RKP56960.1"/>
    </source>
</evidence>
<dbReference type="InterPro" id="IPR036388">
    <property type="entry name" value="WH-like_DNA-bd_sf"/>
</dbReference>
<dbReference type="OrthoDB" id="9795666at2"/>
<evidence type="ECO:0000259" key="7">
    <source>
        <dbReference type="Pfam" id="PF08281"/>
    </source>
</evidence>
<dbReference type="Gene3D" id="1.10.10.10">
    <property type="entry name" value="Winged helix-like DNA-binding domain superfamily/Winged helix DNA-binding domain"/>
    <property type="match status" value="1"/>
</dbReference>
<evidence type="ECO:0000313" key="9">
    <source>
        <dbReference type="Proteomes" id="UP000282076"/>
    </source>
</evidence>
<dbReference type="Gene3D" id="1.10.1740.10">
    <property type="match status" value="1"/>
</dbReference>
<dbReference type="RefSeq" id="WP_120974576.1">
    <property type="nucleotide sequence ID" value="NZ_RBZM01000002.1"/>
</dbReference>
<evidence type="ECO:0000256" key="2">
    <source>
        <dbReference type="ARBA" id="ARBA00023015"/>
    </source>
</evidence>
<evidence type="ECO:0000256" key="4">
    <source>
        <dbReference type="ARBA" id="ARBA00023125"/>
    </source>
</evidence>
<proteinExistence type="inferred from homology"/>